<name>A0AA88PP61_9TELE</name>
<dbReference type="EMBL" id="JAUYZG010000011">
    <property type="protein sequence ID" value="KAK2894702.1"/>
    <property type="molecule type" value="Genomic_DNA"/>
</dbReference>
<sequence length="88" mass="10037">MRANESSRDTERFVLWEFKGKALGTLAAHCEIDVNAEKLLEAWKRFGSSDAQRQRQRSEKIFAPSVQWASCPADFYSTVACQWTPPAK</sequence>
<comment type="caution">
    <text evidence="1">The sequence shown here is derived from an EMBL/GenBank/DDBJ whole genome shotgun (WGS) entry which is preliminary data.</text>
</comment>
<evidence type="ECO:0000313" key="2">
    <source>
        <dbReference type="Proteomes" id="UP001187343"/>
    </source>
</evidence>
<evidence type="ECO:0000313" key="1">
    <source>
        <dbReference type="EMBL" id="KAK2894702.1"/>
    </source>
</evidence>
<dbReference type="AlphaFoldDB" id="A0AA88PP61"/>
<reference evidence="1" key="1">
    <citation type="submission" date="2023-08" db="EMBL/GenBank/DDBJ databases">
        <title>Chromosome-level Genome Assembly of mud carp (Cirrhinus molitorella).</title>
        <authorList>
            <person name="Liu H."/>
        </authorList>
    </citation>
    <scope>NUCLEOTIDE SEQUENCE</scope>
    <source>
        <strain evidence="1">Prfri</strain>
        <tissue evidence="1">Muscle</tissue>
    </source>
</reference>
<accession>A0AA88PP61</accession>
<organism evidence="1 2">
    <name type="scientific">Cirrhinus molitorella</name>
    <name type="common">mud carp</name>
    <dbReference type="NCBI Taxonomy" id="172907"/>
    <lineage>
        <taxon>Eukaryota</taxon>
        <taxon>Metazoa</taxon>
        <taxon>Chordata</taxon>
        <taxon>Craniata</taxon>
        <taxon>Vertebrata</taxon>
        <taxon>Euteleostomi</taxon>
        <taxon>Actinopterygii</taxon>
        <taxon>Neopterygii</taxon>
        <taxon>Teleostei</taxon>
        <taxon>Ostariophysi</taxon>
        <taxon>Cypriniformes</taxon>
        <taxon>Cyprinidae</taxon>
        <taxon>Labeoninae</taxon>
        <taxon>Labeonini</taxon>
        <taxon>Cirrhinus</taxon>
    </lineage>
</organism>
<proteinExistence type="predicted"/>
<gene>
    <name evidence="1" type="ORF">Q8A67_011931</name>
</gene>
<keyword evidence="2" id="KW-1185">Reference proteome</keyword>
<protein>
    <submittedName>
        <fullName evidence="1">Uncharacterized protein</fullName>
    </submittedName>
</protein>
<dbReference type="Proteomes" id="UP001187343">
    <property type="component" value="Unassembled WGS sequence"/>
</dbReference>